<dbReference type="SUPFAM" id="SSF47616">
    <property type="entry name" value="GST C-terminal domain-like"/>
    <property type="match status" value="1"/>
</dbReference>
<dbReference type="InterPro" id="IPR019564">
    <property type="entry name" value="Sam37/metaxin_N"/>
</dbReference>
<keyword evidence="3" id="KW-0813">Transport</keyword>
<evidence type="ECO:0000256" key="8">
    <source>
        <dbReference type="SAM" id="Phobius"/>
    </source>
</evidence>
<evidence type="ECO:0000256" key="4">
    <source>
        <dbReference type="ARBA" id="ARBA00022787"/>
    </source>
</evidence>
<evidence type="ECO:0000256" key="5">
    <source>
        <dbReference type="ARBA" id="ARBA00022927"/>
    </source>
</evidence>
<keyword evidence="5" id="KW-0653">Protein transport</keyword>
<keyword evidence="8" id="KW-0812">Transmembrane</keyword>
<accession>A0A9P0G6T6</accession>
<organism evidence="11 12">
    <name type="scientific">Psylliodes chrysocephalus</name>
    <dbReference type="NCBI Taxonomy" id="3402493"/>
    <lineage>
        <taxon>Eukaryota</taxon>
        <taxon>Metazoa</taxon>
        <taxon>Ecdysozoa</taxon>
        <taxon>Arthropoda</taxon>
        <taxon>Hexapoda</taxon>
        <taxon>Insecta</taxon>
        <taxon>Pterygota</taxon>
        <taxon>Neoptera</taxon>
        <taxon>Endopterygota</taxon>
        <taxon>Coleoptera</taxon>
        <taxon>Polyphaga</taxon>
        <taxon>Cucujiformia</taxon>
        <taxon>Chrysomeloidea</taxon>
        <taxon>Chrysomelidae</taxon>
        <taxon>Galerucinae</taxon>
        <taxon>Alticini</taxon>
        <taxon>Psylliodes</taxon>
    </lineage>
</organism>
<dbReference type="GO" id="GO:0007005">
    <property type="term" value="P:mitochondrion organization"/>
    <property type="evidence" value="ECO:0007669"/>
    <property type="project" value="TreeGrafter"/>
</dbReference>
<evidence type="ECO:0000256" key="6">
    <source>
        <dbReference type="ARBA" id="ARBA00023128"/>
    </source>
</evidence>
<evidence type="ECO:0000256" key="2">
    <source>
        <dbReference type="ARBA" id="ARBA00009170"/>
    </source>
</evidence>
<evidence type="ECO:0000256" key="1">
    <source>
        <dbReference type="ARBA" id="ARBA00004294"/>
    </source>
</evidence>
<name>A0A9P0G6T6_9CUCU</name>
<feature type="transmembrane region" description="Helical" evidence="8">
    <location>
        <begin position="264"/>
        <end position="285"/>
    </location>
</feature>
<dbReference type="OrthoDB" id="5835136at2759"/>
<keyword evidence="6" id="KW-0496">Mitochondrion</keyword>
<keyword evidence="4" id="KW-1000">Mitochondrion outer membrane</keyword>
<dbReference type="GO" id="GO:0015031">
    <property type="term" value="P:protein transport"/>
    <property type="evidence" value="ECO:0007669"/>
    <property type="project" value="UniProtKB-KW"/>
</dbReference>
<feature type="domain" description="Mitochondrial outer membrane transport complex Sam37/metaxin N-terminal" evidence="9">
    <location>
        <begin position="25"/>
        <end position="145"/>
    </location>
</feature>
<dbReference type="PANTHER" id="PTHR12289:SF41">
    <property type="entry name" value="FAILED AXON CONNECTIONS-RELATED"/>
    <property type="match status" value="1"/>
</dbReference>
<evidence type="ECO:0000256" key="3">
    <source>
        <dbReference type="ARBA" id="ARBA00022448"/>
    </source>
</evidence>
<dbReference type="Pfam" id="PF17171">
    <property type="entry name" value="GST_C_6"/>
    <property type="match status" value="1"/>
</dbReference>
<dbReference type="Pfam" id="PF10568">
    <property type="entry name" value="Tom37"/>
    <property type="match status" value="1"/>
</dbReference>
<dbReference type="InterPro" id="IPR050931">
    <property type="entry name" value="Mito_Protein_Transport_Metaxin"/>
</dbReference>
<evidence type="ECO:0000259" key="10">
    <source>
        <dbReference type="Pfam" id="PF17171"/>
    </source>
</evidence>
<dbReference type="GO" id="GO:0001401">
    <property type="term" value="C:SAM complex"/>
    <property type="evidence" value="ECO:0007669"/>
    <property type="project" value="InterPro"/>
</dbReference>
<keyword evidence="7 8" id="KW-0472">Membrane</keyword>
<dbReference type="InterPro" id="IPR033468">
    <property type="entry name" value="Metaxin_GST"/>
</dbReference>
<dbReference type="AlphaFoldDB" id="A0A9P0G6T6"/>
<evidence type="ECO:0000259" key="9">
    <source>
        <dbReference type="Pfam" id="PF10568"/>
    </source>
</evidence>
<keyword evidence="12" id="KW-1185">Reference proteome</keyword>
<dbReference type="Proteomes" id="UP001153636">
    <property type="component" value="Chromosome 10"/>
</dbReference>
<evidence type="ECO:0000313" key="12">
    <source>
        <dbReference type="Proteomes" id="UP001153636"/>
    </source>
</evidence>
<reference evidence="11" key="1">
    <citation type="submission" date="2022-01" db="EMBL/GenBank/DDBJ databases">
        <authorList>
            <person name="King R."/>
        </authorList>
    </citation>
    <scope>NUCLEOTIDE SEQUENCE</scope>
</reference>
<proteinExistence type="inferred from homology"/>
<protein>
    <submittedName>
        <fullName evidence="11">Uncharacterized protein</fullName>
    </submittedName>
</protein>
<dbReference type="Gene3D" id="1.20.1050.10">
    <property type="match status" value="1"/>
</dbReference>
<dbReference type="EMBL" id="OV651822">
    <property type="protein sequence ID" value="CAH1100086.1"/>
    <property type="molecule type" value="Genomic_DNA"/>
</dbReference>
<dbReference type="InterPro" id="IPR036282">
    <property type="entry name" value="Glutathione-S-Trfase_C_sf"/>
</dbReference>
<evidence type="ECO:0000313" key="11">
    <source>
        <dbReference type="EMBL" id="CAH1100086.1"/>
    </source>
</evidence>
<comment type="subcellular location">
    <subcellularLocation>
        <location evidence="1">Mitochondrion outer membrane</location>
    </subcellularLocation>
</comment>
<evidence type="ECO:0000256" key="7">
    <source>
        <dbReference type="ARBA" id="ARBA00023136"/>
    </source>
</evidence>
<dbReference type="PANTHER" id="PTHR12289">
    <property type="entry name" value="METAXIN RELATED"/>
    <property type="match status" value="1"/>
</dbReference>
<keyword evidence="8" id="KW-1133">Transmembrane helix</keyword>
<sequence length="296" mass="34356">MSDKDKFQLLVFDGDFSLPSIEPESIKSILYCTVTGVPIEVNTFNSYKTAFNKVPPVLIHKNLRFKDYEQIVAYLKTVNFNLDSELEPLERSECLAMTNLVQSKLKPVIEFNYWIEHRNSNELMNIWFMRSLPIPFNYYYTRHFRDRATDFMESLYPSETDTEIVKEYIQRAAIDCLSSLSARLGTEDYFYGKKPTSLDVTMYAYIAPFLKIPFPLNEMNNVISMWPNLVNLVKRIDSTYFPELPKGSKYLKFEDQAKTNDDDVSYAAIVILTISATTLMLGFAYTRGYLTGKMLN</sequence>
<feature type="domain" description="Metaxin glutathione S-transferase" evidence="10">
    <location>
        <begin position="173"/>
        <end position="236"/>
    </location>
</feature>
<gene>
    <name evidence="11" type="ORF">PSYICH_LOCUS1504</name>
</gene>
<comment type="similarity">
    <text evidence="2">Belongs to the metaxin family.</text>
</comment>